<feature type="chain" id="PRO_5040993300" evidence="3">
    <location>
        <begin position="31"/>
        <end position="131"/>
    </location>
</feature>
<evidence type="ECO:0000256" key="1">
    <source>
        <dbReference type="SAM" id="MobiDB-lite"/>
    </source>
</evidence>
<keyword evidence="5" id="KW-1185">Reference proteome</keyword>
<keyword evidence="3" id="KW-0732">Signal</keyword>
<evidence type="ECO:0000313" key="5">
    <source>
        <dbReference type="Proteomes" id="UP001165121"/>
    </source>
</evidence>
<accession>A0A9W6U5V0</accession>
<feature type="transmembrane region" description="Helical" evidence="2">
    <location>
        <begin position="74"/>
        <end position="96"/>
    </location>
</feature>
<reference evidence="4" key="1">
    <citation type="submission" date="2023-04" db="EMBL/GenBank/DDBJ databases">
        <title>Phytophthora fragariaefolia NBRC 109709.</title>
        <authorList>
            <person name="Ichikawa N."/>
            <person name="Sato H."/>
            <person name="Tonouchi N."/>
        </authorList>
    </citation>
    <scope>NUCLEOTIDE SEQUENCE</scope>
    <source>
        <strain evidence="4">NBRC 109709</strain>
    </source>
</reference>
<protein>
    <submittedName>
        <fullName evidence="4">Unnamed protein product</fullName>
    </submittedName>
</protein>
<sequence>MTTPVPHNARQARLALLLLFMATSIFIVEGQHVRALDDGDDDGHDGSDTGSSGHEGSDASSNGSKSHNIFDNTAVVIVVGVVAVVLAVAGAMLVVARRRRNRALERNSSATSPRANELSPAPLVGVAYARH</sequence>
<proteinExistence type="predicted"/>
<keyword evidence="2" id="KW-0472">Membrane</keyword>
<evidence type="ECO:0000313" key="4">
    <source>
        <dbReference type="EMBL" id="GMF25769.1"/>
    </source>
</evidence>
<evidence type="ECO:0000256" key="2">
    <source>
        <dbReference type="SAM" id="Phobius"/>
    </source>
</evidence>
<name>A0A9W6U5V0_9STRA</name>
<feature type="region of interest" description="Disordered" evidence="1">
    <location>
        <begin position="36"/>
        <end position="66"/>
    </location>
</feature>
<evidence type="ECO:0000256" key="3">
    <source>
        <dbReference type="SAM" id="SignalP"/>
    </source>
</evidence>
<gene>
    <name evidence="4" type="ORF">Pfra01_000470000</name>
</gene>
<comment type="caution">
    <text evidence="4">The sequence shown here is derived from an EMBL/GenBank/DDBJ whole genome shotgun (WGS) entry which is preliminary data.</text>
</comment>
<dbReference type="EMBL" id="BSXT01000366">
    <property type="protein sequence ID" value="GMF25769.1"/>
    <property type="molecule type" value="Genomic_DNA"/>
</dbReference>
<dbReference type="Proteomes" id="UP001165121">
    <property type="component" value="Unassembled WGS sequence"/>
</dbReference>
<feature type="signal peptide" evidence="3">
    <location>
        <begin position="1"/>
        <end position="30"/>
    </location>
</feature>
<keyword evidence="2" id="KW-0812">Transmembrane</keyword>
<dbReference type="AlphaFoldDB" id="A0A9W6U5V0"/>
<keyword evidence="2" id="KW-1133">Transmembrane helix</keyword>
<organism evidence="4 5">
    <name type="scientific">Phytophthora fragariaefolia</name>
    <dbReference type="NCBI Taxonomy" id="1490495"/>
    <lineage>
        <taxon>Eukaryota</taxon>
        <taxon>Sar</taxon>
        <taxon>Stramenopiles</taxon>
        <taxon>Oomycota</taxon>
        <taxon>Peronosporomycetes</taxon>
        <taxon>Peronosporales</taxon>
        <taxon>Peronosporaceae</taxon>
        <taxon>Phytophthora</taxon>
    </lineage>
</organism>